<dbReference type="SUPFAM" id="SSF53223">
    <property type="entry name" value="Aminoacid dehydrogenase-like, N-terminal domain"/>
    <property type="match status" value="1"/>
</dbReference>
<dbReference type="Proteomes" id="UP000199017">
    <property type="component" value="Unassembled WGS sequence"/>
</dbReference>
<dbReference type="GO" id="GO:0004352">
    <property type="term" value="F:glutamate dehydrogenase (NAD+) activity"/>
    <property type="evidence" value="ECO:0007669"/>
    <property type="project" value="TreeGrafter"/>
</dbReference>
<evidence type="ECO:0000256" key="4">
    <source>
        <dbReference type="PIRNR" id="PIRNR000185"/>
    </source>
</evidence>
<dbReference type="InterPro" id="IPR036291">
    <property type="entry name" value="NAD(P)-bd_dom_sf"/>
</dbReference>
<feature type="binding site" evidence="6">
    <location>
        <position position="401"/>
    </location>
    <ligand>
        <name>substrate</name>
    </ligand>
</feature>
<organism evidence="10 11">
    <name type="scientific">Alteribacillus bidgolensis</name>
    <dbReference type="NCBI Taxonomy" id="930129"/>
    <lineage>
        <taxon>Bacteria</taxon>
        <taxon>Bacillati</taxon>
        <taxon>Bacillota</taxon>
        <taxon>Bacilli</taxon>
        <taxon>Bacillales</taxon>
        <taxon>Bacillaceae</taxon>
        <taxon>Alteribacillus</taxon>
    </lineage>
</organism>
<dbReference type="OrthoDB" id="9803297at2"/>
<evidence type="ECO:0000313" key="10">
    <source>
        <dbReference type="EMBL" id="SDI53089.1"/>
    </source>
</evidence>
<dbReference type="GO" id="GO:0006538">
    <property type="term" value="P:L-glutamate catabolic process"/>
    <property type="evidence" value="ECO:0007669"/>
    <property type="project" value="TreeGrafter"/>
</dbReference>
<keyword evidence="6" id="KW-0547">Nucleotide-binding</keyword>
<accession>A0A1G8LBJ8</accession>
<dbReference type="PANTHER" id="PTHR11606">
    <property type="entry name" value="GLUTAMATE DEHYDROGENASE"/>
    <property type="match status" value="1"/>
</dbReference>
<feature type="site" description="Important for catalysis" evidence="7">
    <location>
        <position position="158"/>
    </location>
</feature>
<feature type="domain" description="Glutamate/phenylalanine/leucine/valine/L-tryptophan dehydrogenase C-terminal" evidence="9">
    <location>
        <begin position="234"/>
        <end position="466"/>
    </location>
</feature>
<name>A0A1G8LBJ8_9BACI</name>
<keyword evidence="3 4" id="KW-0560">Oxidoreductase</keyword>
<dbReference type="STRING" id="930129.SAMN05216352_108230"/>
<keyword evidence="11" id="KW-1185">Reference proteome</keyword>
<dbReference type="PANTHER" id="PTHR11606:SF13">
    <property type="entry name" value="GLUTAMATE DEHYDROGENASE 1, MITOCHONDRIAL"/>
    <property type="match status" value="1"/>
</dbReference>
<dbReference type="EMBL" id="FNDU01000008">
    <property type="protein sequence ID" value="SDI53089.1"/>
    <property type="molecule type" value="Genomic_DNA"/>
</dbReference>
<evidence type="ECO:0000256" key="2">
    <source>
        <dbReference type="ARBA" id="ARBA00012896"/>
    </source>
</evidence>
<dbReference type="InterPro" id="IPR033524">
    <property type="entry name" value="Glu/Leu/Phe/Val_DH_AS"/>
</dbReference>
<evidence type="ECO:0000256" key="5">
    <source>
        <dbReference type="PIRSR" id="PIRSR000185-1"/>
    </source>
</evidence>
<dbReference type="AlphaFoldDB" id="A0A1G8LBJ8"/>
<evidence type="ECO:0000256" key="1">
    <source>
        <dbReference type="ARBA" id="ARBA00006382"/>
    </source>
</evidence>
<dbReference type="InterPro" id="IPR006096">
    <property type="entry name" value="Glu/Leu/Phe/Val/Trp_DH_C"/>
</dbReference>
<dbReference type="SMART" id="SM00839">
    <property type="entry name" value="ELFV_dehydrog"/>
    <property type="match status" value="1"/>
</dbReference>
<evidence type="ECO:0000256" key="8">
    <source>
        <dbReference type="RuleBase" id="RU004417"/>
    </source>
</evidence>
<dbReference type="PRINTS" id="PR00082">
    <property type="entry name" value="GLFDHDRGNASE"/>
</dbReference>
<dbReference type="Gene3D" id="3.40.50.10860">
    <property type="entry name" value="Leucine Dehydrogenase, chain A, domain 1"/>
    <property type="match status" value="1"/>
</dbReference>
<keyword evidence="6" id="KW-0520">NAD</keyword>
<feature type="binding site" evidence="6">
    <location>
        <position position="106"/>
    </location>
    <ligand>
        <name>substrate</name>
    </ligand>
</feature>
<dbReference type="Gene3D" id="3.40.50.720">
    <property type="entry name" value="NAD(P)-binding Rossmann-like Domain"/>
    <property type="match status" value="1"/>
</dbReference>
<sequence length="469" mass="53158">MERSQTKKLIEEVVAELKNQDFLKMDITDKKERETVLNSAGEILKTTDKIIKSYIRVSREGGMIERIPAYRVQHNNISGFYKGGIRFSEEVSESEVENLAILMTLKNALHGLPFGGAKGGVHVNPRNYTERELNLISKKYVQRFALNLGPTQDIPAPDLGTNDKIIDWMVGEYKTINPGQAYTGSFTGKSVENNGATGRRESTGIGTFLSYIYLLNAWFLAKKENTSMEYKERSKQWNTLEKLYNKFKEADPIEVTVQGFGNVGSIAALEAYNCSEVKHRVTAVSDQFVTLINKEGLNIEKLVAYTNKHKRLPQTSQQLKEANLEAEINKPQDILTLHTDVLIFAAIEDQVTKENMKDIKADVLVEGANAPVSVEADLFLQEKGKIIVPDILANAGGVHVSYLEWKQSRVTESYSKDEILQEMSSQMKETLKKVFNEYFTTREHTMRFTCYSIALRRLITLLHRHGKLF</sequence>
<dbReference type="Pfam" id="PF02812">
    <property type="entry name" value="ELFV_dehydrog_N"/>
    <property type="match status" value="1"/>
</dbReference>
<dbReference type="SUPFAM" id="SSF51735">
    <property type="entry name" value="NAD(P)-binding Rossmann-fold domains"/>
    <property type="match status" value="1"/>
</dbReference>
<dbReference type="PROSITE" id="PS00074">
    <property type="entry name" value="GLFV_DEHYDROGENASE"/>
    <property type="match status" value="1"/>
</dbReference>
<dbReference type="InterPro" id="IPR046346">
    <property type="entry name" value="Aminoacid_DH-like_N_sf"/>
</dbReference>
<dbReference type="RefSeq" id="WP_091586180.1">
    <property type="nucleotide sequence ID" value="NZ_FNDU01000008.1"/>
</dbReference>
<evidence type="ECO:0000313" key="11">
    <source>
        <dbReference type="Proteomes" id="UP000199017"/>
    </source>
</evidence>
<protein>
    <recommendedName>
        <fullName evidence="2 4">Glutamate dehydrogenase</fullName>
    </recommendedName>
</protein>
<evidence type="ECO:0000256" key="3">
    <source>
        <dbReference type="ARBA" id="ARBA00023002"/>
    </source>
</evidence>
<dbReference type="Pfam" id="PF00208">
    <property type="entry name" value="ELFV_dehydrog"/>
    <property type="match status" value="1"/>
</dbReference>
<evidence type="ECO:0000256" key="6">
    <source>
        <dbReference type="PIRSR" id="PIRSR000185-2"/>
    </source>
</evidence>
<gene>
    <name evidence="10" type="ORF">SAMN05216352_108230</name>
</gene>
<dbReference type="GO" id="GO:0000166">
    <property type="term" value="F:nucleotide binding"/>
    <property type="evidence" value="ECO:0007669"/>
    <property type="project" value="UniProtKB-KW"/>
</dbReference>
<comment type="similarity">
    <text evidence="1 4 8">Belongs to the Glu/Leu/Phe/Val dehydrogenases family.</text>
</comment>
<dbReference type="PIRSF" id="PIRSF000185">
    <property type="entry name" value="Glu_DH"/>
    <property type="match status" value="1"/>
</dbReference>
<dbReference type="InterPro" id="IPR006097">
    <property type="entry name" value="Glu/Leu/Phe/Val/Trp_DH_dimer"/>
</dbReference>
<evidence type="ECO:0000259" key="9">
    <source>
        <dbReference type="SMART" id="SM00839"/>
    </source>
</evidence>
<reference evidence="10 11" key="1">
    <citation type="submission" date="2016-10" db="EMBL/GenBank/DDBJ databases">
        <authorList>
            <person name="de Groot N.N."/>
        </authorList>
    </citation>
    <scope>NUCLEOTIDE SEQUENCE [LARGE SCALE GENOMIC DNA]</scope>
    <source>
        <strain evidence="11">P4B,CCM 7963,CECT 7998,DSM 25260,IBRC-M 10614,KCTC 13821</strain>
    </source>
</reference>
<evidence type="ECO:0000256" key="7">
    <source>
        <dbReference type="PIRSR" id="PIRSR000185-3"/>
    </source>
</evidence>
<feature type="binding site" evidence="6">
    <location>
        <position position="262"/>
    </location>
    <ligand>
        <name>NAD(+)</name>
        <dbReference type="ChEBI" id="CHEBI:57540"/>
    </ligand>
</feature>
<proteinExistence type="inferred from homology"/>
<dbReference type="InterPro" id="IPR006095">
    <property type="entry name" value="Glu/Leu/Phe/Val/Trp_DH"/>
</dbReference>
<feature type="binding site" evidence="6">
    <location>
        <position position="203"/>
    </location>
    <ligand>
        <name>NAD(+)</name>
        <dbReference type="ChEBI" id="CHEBI:57540"/>
    </ligand>
</feature>
<feature type="binding site" evidence="6">
    <location>
        <position position="82"/>
    </location>
    <ligand>
        <name>substrate</name>
    </ligand>
</feature>
<dbReference type="InterPro" id="IPR014362">
    <property type="entry name" value="Glu_DH"/>
</dbReference>
<feature type="active site" description="Proton donor" evidence="5">
    <location>
        <position position="118"/>
    </location>
</feature>